<proteinExistence type="predicted"/>
<sequence>MYIDELNGVYLLLNVERLKAICDLQKGILRRQNRFKRILNIYNKLYQMVNQTSTDSPSLPQDSQEISIEIFTDNYLLLQRVIEKHILDLDQMESQLRIEQEVEQQNENALLDERKRINQIQQELCTMYRREDKIAKTLQASNIPTGAYKGFREEVLSGLKNPDEEISYEEYSSYCQVKWTLESVDMEYFDLTHCLFDYENENNQITDTLLNHIDQFCIEEISNNSENAPQNMYNIYGFDGFCKVSQDMMEDDFDYIDPVYQDQEEIEDVVLEDQSSGESSDEPWKEPGTNPDQIVEYVIDNIDFDHVIDFNQNFVKQDLPFGYQDNLPKISETQEVKLDELLVVDNKRFSSYLRESTSTTNEEDNNECEHTSELDLDLFLPPHHGDSGVSSLRSSASELSRNSASELSFNTENEDSVIMRSSNVLTRQNKKDSLKRLSSSSSTSSITESNTTATSKRSSVSSTGSKDSKTQKRRINCRRRKLIGTADKDLFFLPPEDFDDDLINKNNVSSDQNKTHSLPSPKSKQPADQETSRRNSSGHKKLHRLSSNNSSNKSSNNDIFKKLTEKLSLKKSSSPTNVTNVQNIVVDGRLLKVGDLTPYNVERLSIKNRPRKLSIYKNRVK</sequence>
<feature type="compositionally biased region" description="Basic residues" evidence="1">
    <location>
        <begin position="471"/>
        <end position="480"/>
    </location>
</feature>
<dbReference type="Proteomes" id="UP000594262">
    <property type="component" value="Unplaced"/>
</dbReference>
<dbReference type="EnsemblMetazoa" id="CLYHEMT017358.1">
    <property type="protein sequence ID" value="CLYHEMP017358.1"/>
    <property type="gene ID" value="CLYHEMG017358"/>
</dbReference>
<feature type="compositionally biased region" description="Low complexity" evidence="1">
    <location>
        <begin position="438"/>
        <end position="465"/>
    </location>
</feature>
<dbReference type="AlphaFoldDB" id="A0A7M5X567"/>
<feature type="compositionally biased region" description="Polar residues" evidence="1">
    <location>
        <begin position="504"/>
        <end position="524"/>
    </location>
</feature>
<feature type="region of interest" description="Disordered" evidence="1">
    <location>
        <begin position="503"/>
        <end position="557"/>
    </location>
</feature>
<keyword evidence="3" id="KW-1185">Reference proteome</keyword>
<feature type="region of interest" description="Disordered" evidence="1">
    <location>
        <begin position="420"/>
        <end position="480"/>
    </location>
</feature>
<protein>
    <submittedName>
        <fullName evidence="2">Uncharacterized protein</fullName>
    </submittedName>
</protein>
<organism evidence="2 3">
    <name type="scientific">Clytia hemisphaerica</name>
    <dbReference type="NCBI Taxonomy" id="252671"/>
    <lineage>
        <taxon>Eukaryota</taxon>
        <taxon>Metazoa</taxon>
        <taxon>Cnidaria</taxon>
        <taxon>Hydrozoa</taxon>
        <taxon>Hydroidolina</taxon>
        <taxon>Leptothecata</taxon>
        <taxon>Obeliida</taxon>
        <taxon>Clytiidae</taxon>
        <taxon>Clytia</taxon>
    </lineage>
</organism>
<name>A0A7M5X567_9CNID</name>
<accession>A0A7M5X567</accession>
<reference evidence="2" key="1">
    <citation type="submission" date="2021-01" db="UniProtKB">
        <authorList>
            <consortium name="EnsemblMetazoa"/>
        </authorList>
    </citation>
    <scope>IDENTIFICATION</scope>
</reference>
<feature type="compositionally biased region" description="Low complexity" evidence="1">
    <location>
        <begin position="546"/>
        <end position="557"/>
    </location>
</feature>
<evidence type="ECO:0000313" key="2">
    <source>
        <dbReference type="EnsemblMetazoa" id="CLYHEMP017358.1"/>
    </source>
</evidence>
<evidence type="ECO:0000256" key="1">
    <source>
        <dbReference type="SAM" id="MobiDB-lite"/>
    </source>
</evidence>
<evidence type="ECO:0000313" key="3">
    <source>
        <dbReference type="Proteomes" id="UP000594262"/>
    </source>
</evidence>
<feature type="region of interest" description="Disordered" evidence="1">
    <location>
        <begin position="270"/>
        <end position="291"/>
    </location>
</feature>
<feature type="region of interest" description="Disordered" evidence="1">
    <location>
        <begin position="377"/>
        <end position="397"/>
    </location>
</feature>